<keyword evidence="2 10" id="KW-0489">Methyltransferase</keyword>
<dbReference type="AlphaFoldDB" id="A0A653ADB9"/>
<comment type="similarity">
    <text evidence="1">Belongs to the N(4)/N(6)-methyltransferase family. N(4) subfamily.</text>
</comment>
<dbReference type="EC" id="2.1.1.-" evidence="8"/>
<gene>
    <name evidence="10" type="ORF">TRIP_D370002</name>
</gene>
<dbReference type="PANTHER" id="PTHR13370:SF3">
    <property type="entry name" value="TRNA (GUANINE(10)-N2)-METHYLTRANSFERASE HOMOLOG"/>
    <property type="match status" value="1"/>
</dbReference>
<evidence type="ECO:0000256" key="2">
    <source>
        <dbReference type="ARBA" id="ARBA00022603"/>
    </source>
</evidence>
<organism evidence="10">
    <name type="scientific">uncultured Paludibacter sp</name>
    <dbReference type="NCBI Taxonomy" id="497635"/>
    <lineage>
        <taxon>Bacteria</taxon>
        <taxon>Pseudomonadati</taxon>
        <taxon>Bacteroidota</taxon>
        <taxon>Bacteroidia</taxon>
        <taxon>Bacteroidales</taxon>
        <taxon>Paludibacteraceae</taxon>
        <taxon>Paludibacter</taxon>
        <taxon>environmental samples</taxon>
    </lineage>
</organism>
<dbReference type="Gene3D" id="3.40.50.150">
    <property type="entry name" value="Vaccinia Virus protein VP39"/>
    <property type="match status" value="1"/>
</dbReference>
<comment type="catalytic activity">
    <reaction evidence="7">
        <text>a 2'-deoxycytidine in DNA + S-adenosyl-L-methionine = an N(4)-methyl-2'-deoxycytidine in DNA + S-adenosyl-L-homocysteine + H(+)</text>
        <dbReference type="Rhea" id="RHEA:16857"/>
        <dbReference type="Rhea" id="RHEA-COMP:11369"/>
        <dbReference type="Rhea" id="RHEA-COMP:13674"/>
        <dbReference type="ChEBI" id="CHEBI:15378"/>
        <dbReference type="ChEBI" id="CHEBI:57856"/>
        <dbReference type="ChEBI" id="CHEBI:59789"/>
        <dbReference type="ChEBI" id="CHEBI:85452"/>
        <dbReference type="ChEBI" id="CHEBI:137933"/>
        <dbReference type="EC" id="2.1.1.113"/>
    </reaction>
</comment>
<evidence type="ECO:0000256" key="5">
    <source>
        <dbReference type="ARBA" id="ARBA00022747"/>
    </source>
</evidence>
<evidence type="ECO:0000313" key="10">
    <source>
        <dbReference type="EMBL" id="VBB46012.1"/>
    </source>
</evidence>
<dbReference type="GO" id="GO:0008170">
    <property type="term" value="F:N-methyltransferase activity"/>
    <property type="evidence" value="ECO:0007669"/>
    <property type="project" value="InterPro"/>
</dbReference>
<keyword evidence="4" id="KW-0949">S-adenosyl-L-methionine</keyword>
<evidence type="ECO:0000256" key="6">
    <source>
        <dbReference type="ARBA" id="ARBA00023125"/>
    </source>
</evidence>
<evidence type="ECO:0000256" key="1">
    <source>
        <dbReference type="ARBA" id="ARBA00010203"/>
    </source>
</evidence>
<keyword evidence="6" id="KW-0238">DNA-binding</keyword>
<evidence type="ECO:0000256" key="8">
    <source>
        <dbReference type="RuleBase" id="RU362026"/>
    </source>
</evidence>
<dbReference type="GO" id="GO:0009307">
    <property type="term" value="P:DNA restriction-modification system"/>
    <property type="evidence" value="ECO:0007669"/>
    <property type="project" value="UniProtKB-KW"/>
</dbReference>
<dbReference type="InterPro" id="IPR002941">
    <property type="entry name" value="DNA_methylase_N4/N6"/>
</dbReference>
<dbReference type="GO" id="GO:0032259">
    <property type="term" value="P:methylation"/>
    <property type="evidence" value="ECO:0007669"/>
    <property type="project" value="UniProtKB-KW"/>
</dbReference>
<protein>
    <recommendedName>
        <fullName evidence="8">Methyltransferase</fullName>
        <ecNumber evidence="8">2.1.1.-</ecNumber>
    </recommendedName>
</protein>
<dbReference type="InterPro" id="IPR017985">
    <property type="entry name" value="MeTrfase_CN4_CS"/>
</dbReference>
<dbReference type="InterPro" id="IPR029063">
    <property type="entry name" value="SAM-dependent_MTases_sf"/>
</dbReference>
<dbReference type="Pfam" id="PF01555">
    <property type="entry name" value="N6_N4_Mtase"/>
    <property type="match status" value="1"/>
</dbReference>
<evidence type="ECO:0000256" key="3">
    <source>
        <dbReference type="ARBA" id="ARBA00022679"/>
    </source>
</evidence>
<reference evidence="10" key="1">
    <citation type="submission" date="2018-07" db="EMBL/GenBank/DDBJ databases">
        <authorList>
            <consortium name="Genoscope - CEA"/>
            <person name="William W."/>
        </authorList>
    </citation>
    <scope>NUCLEOTIDE SEQUENCE</scope>
    <source>
        <strain evidence="10">IK1</strain>
    </source>
</reference>
<dbReference type="EMBL" id="UPXZ01000031">
    <property type="protein sequence ID" value="VBB46012.1"/>
    <property type="molecule type" value="Genomic_DNA"/>
</dbReference>
<keyword evidence="5" id="KW-0680">Restriction system</keyword>
<keyword evidence="3 10" id="KW-0808">Transferase</keyword>
<dbReference type="GO" id="GO:0009007">
    <property type="term" value="F:site-specific DNA-methyltransferase (adenine-specific) activity"/>
    <property type="evidence" value="ECO:0007669"/>
    <property type="project" value="TreeGrafter"/>
</dbReference>
<dbReference type="SUPFAM" id="SSF53335">
    <property type="entry name" value="S-adenosyl-L-methionine-dependent methyltransferases"/>
    <property type="match status" value="1"/>
</dbReference>
<proteinExistence type="inferred from homology"/>
<dbReference type="GO" id="GO:0005737">
    <property type="term" value="C:cytoplasm"/>
    <property type="evidence" value="ECO:0007669"/>
    <property type="project" value="TreeGrafter"/>
</dbReference>
<dbReference type="GO" id="GO:0015667">
    <property type="term" value="F:site-specific DNA-methyltransferase (cytosine-N4-specific) activity"/>
    <property type="evidence" value="ECO:0007669"/>
    <property type="project" value="UniProtKB-EC"/>
</dbReference>
<feature type="domain" description="DNA methylase N-4/N-6" evidence="9">
    <location>
        <begin position="30"/>
        <end position="258"/>
    </location>
</feature>
<accession>A0A653ADB9</accession>
<evidence type="ECO:0000256" key="4">
    <source>
        <dbReference type="ARBA" id="ARBA00022691"/>
    </source>
</evidence>
<dbReference type="PANTHER" id="PTHR13370">
    <property type="entry name" value="RNA METHYLASE-RELATED"/>
    <property type="match status" value="1"/>
</dbReference>
<sequence length="418" mass="49229">MTRNKILNTVFNKDARDILKIIPDNIEITTTITSPPYFDMKDYNSENQIGYGQSYENYLNDIKIVFEGVFKRTKKNGTLWVIIDTFKRNNQVVTLPFDVSNKLKDIGWLLQDIIIWKKDKTVPWSTNGFMQRKFEYILFFSKTPKYKSNKDIVRVYNTDHLKRWWVKYPERYNPKGKALDEIWEFPIPIQGSWGKKYIRHFCPLPESMVATMIQISSNEDDIVFDPFAGSGTVLTQSAYMKRKYLGMELNSEYVKMFENYLDQTYEEKRNEYELYKENLGQDQFELNIINLRALKYARVLVSKIEKDFKLQNFKILVTINGDSKKENKLKEVEYNIIGLTESPQITDYLNKTIIKPPLSKFGVDPIFIYSDKIPLTTNQYFGYTKTNTHSFVKNAQIGSEKIKVISDICVDLNENDYI</sequence>
<dbReference type="PRINTS" id="PR00508">
    <property type="entry name" value="S21N4MTFRASE"/>
</dbReference>
<evidence type="ECO:0000259" key="9">
    <source>
        <dbReference type="Pfam" id="PF01555"/>
    </source>
</evidence>
<dbReference type="PROSITE" id="PS00093">
    <property type="entry name" value="N4_MTASE"/>
    <property type="match status" value="1"/>
</dbReference>
<name>A0A653ADB9_9BACT</name>
<dbReference type="InterPro" id="IPR001091">
    <property type="entry name" value="RM_Methyltransferase"/>
</dbReference>
<dbReference type="GO" id="GO:0003677">
    <property type="term" value="F:DNA binding"/>
    <property type="evidence" value="ECO:0007669"/>
    <property type="project" value="UniProtKB-KW"/>
</dbReference>
<evidence type="ECO:0000256" key="7">
    <source>
        <dbReference type="ARBA" id="ARBA00049120"/>
    </source>
</evidence>